<dbReference type="Proteomes" id="UP000809789">
    <property type="component" value="Unassembled WGS sequence"/>
</dbReference>
<feature type="compositionally biased region" description="Low complexity" evidence="11">
    <location>
        <begin position="510"/>
        <end position="527"/>
    </location>
</feature>
<dbReference type="Pfam" id="PF00579">
    <property type="entry name" value="tRNA-synt_1b"/>
    <property type="match status" value="1"/>
</dbReference>
<dbReference type="GO" id="GO:0005524">
    <property type="term" value="F:ATP binding"/>
    <property type="evidence" value="ECO:0007669"/>
    <property type="project" value="UniProtKB-KW"/>
</dbReference>
<dbReference type="Gene3D" id="1.10.240.10">
    <property type="entry name" value="Tyrosyl-Transfer RNA Synthetase"/>
    <property type="match status" value="1"/>
</dbReference>
<dbReference type="PRINTS" id="PR01039">
    <property type="entry name" value="TRNASYNTHTRP"/>
</dbReference>
<accession>A0A8K0KZJ8</accession>
<evidence type="ECO:0000313" key="13">
    <source>
        <dbReference type="Proteomes" id="UP000809789"/>
    </source>
</evidence>
<evidence type="ECO:0000256" key="11">
    <source>
        <dbReference type="SAM" id="MobiDB-lite"/>
    </source>
</evidence>
<dbReference type="InterPro" id="IPR002305">
    <property type="entry name" value="aa-tRNA-synth_Ic"/>
</dbReference>
<dbReference type="SUPFAM" id="SSF52374">
    <property type="entry name" value="Nucleotidylyl transferase"/>
    <property type="match status" value="1"/>
</dbReference>
<evidence type="ECO:0000256" key="8">
    <source>
        <dbReference type="ARBA" id="ARBA00023146"/>
    </source>
</evidence>
<evidence type="ECO:0000313" key="12">
    <source>
        <dbReference type="EMBL" id="KAG8624891.1"/>
    </source>
</evidence>
<comment type="caution">
    <text evidence="12">The sequence shown here is derived from an EMBL/GenBank/DDBJ whole genome shotgun (WGS) entry which is preliminary data.</text>
</comment>
<keyword evidence="13" id="KW-1185">Reference proteome</keyword>
<dbReference type="PANTHER" id="PTHR10055">
    <property type="entry name" value="TRYPTOPHANYL-TRNA SYNTHETASE"/>
    <property type="match status" value="1"/>
</dbReference>
<dbReference type="OrthoDB" id="10261385at2759"/>
<dbReference type="PROSITE" id="PS00178">
    <property type="entry name" value="AA_TRNA_LIGASE_I"/>
    <property type="match status" value="1"/>
</dbReference>
<evidence type="ECO:0000256" key="6">
    <source>
        <dbReference type="ARBA" id="ARBA00022840"/>
    </source>
</evidence>
<dbReference type="AlphaFoldDB" id="A0A8K0KZJ8"/>
<dbReference type="NCBIfam" id="TIGR00233">
    <property type="entry name" value="trpS"/>
    <property type="match status" value="1"/>
</dbReference>
<dbReference type="InterPro" id="IPR001412">
    <property type="entry name" value="aa-tRNA-synth_I_CS"/>
</dbReference>
<dbReference type="GO" id="GO:0005737">
    <property type="term" value="C:cytoplasm"/>
    <property type="evidence" value="ECO:0007669"/>
    <property type="project" value="TreeGrafter"/>
</dbReference>
<evidence type="ECO:0000256" key="10">
    <source>
        <dbReference type="RuleBase" id="RU363036"/>
    </source>
</evidence>
<name>A0A8K0KZJ8_9PEZI</name>
<dbReference type="PANTHER" id="PTHR10055:SF1">
    <property type="entry name" value="TRYPTOPHAN--TRNA LIGASE, CYTOPLASMIC"/>
    <property type="match status" value="1"/>
</dbReference>
<feature type="compositionally biased region" description="Basic and acidic residues" evidence="11">
    <location>
        <begin position="483"/>
        <end position="509"/>
    </location>
</feature>
<dbReference type="InterPro" id="IPR014729">
    <property type="entry name" value="Rossmann-like_a/b/a_fold"/>
</dbReference>
<protein>
    <recommendedName>
        <fullName evidence="3">Tryptophan--tRNA ligase, cytoplasmic</fullName>
        <ecNumber evidence="2">6.1.1.2</ecNumber>
    </recommendedName>
    <alternativeName>
        <fullName evidence="9">Tryptophanyl-tRNA synthetase</fullName>
    </alternativeName>
</protein>
<gene>
    <name evidence="12" type="ORF">KVT40_006642</name>
</gene>
<evidence type="ECO:0000256" key="9">
    <source>
        <dbReference type="ARBA" id="ARBA00030268"/>
    </source>
</evidence>
<dbReference type="EMBL" id="JAESVG020000008">
    <property type="protein sequence ID" value="KAG8624891.1"/>
    <property type="molecule type" value="Genomic_DNA"/>
</dbReference>
<evidence type="ECO:0000256" key="2">
    <source>
        <dbReference type="ARBA" id="ARBA00013161"/>
    </source>
</evidence>
<dbReference type="FunFam" id="1.10.240.10:FF:000003">
    <property type="entry name" value="Tryptophan--tRNA ligase, cytoplasmic"/>
    <property type="match status" value="1"/>
</dbReference>
<reference evidence="12" key="1">
    <citation type="submission" date="2021-07" db="EMBL/GenBank/DDBJ databases">
        <title>Elsinoe batatas strain:CRI-CJ2 Genome sequencing and assembly.</title>
        <authorList>
            <person name="Huang L."/>
        </authorList>
    </citation>
    <scope>NUCLEOTIDE SEQUENCE</scope>
    <source>
        <strain evidence="12">CRI-CJ2</strain>
    </source>
</reference>
<evidence type="ECO:0000256" key="7">
    <source>
        <dbReference type="ARBA" id="ARBA00022917"/>
    </source>
</evidence>
<evidence type="ECO:0000256" key="3">
    <source>
        <dbReference type="ARBA" id="ARBA00013782"/>
    </source>
</evidence>
<dbReference type="GO" id="GO:0006436">
    <property type="term" value="P:tryptophanyl-tRNA aminoacylation"/>
    <property type="evidence" value="ECO:0007669"/>
    <property type="project" value="InterPro"/>
</dbReference>
<dbReference type="Gene3D" id="3.40.50.620">
    <property type="entry name" value="HUPs"/>
    <property type="match status" value="1"/>
</dbReference>
<dbReference type="InterPro" id="IPR002306">
    <property type="entry name" value="Trp-tRNA-ligase"/>
</dbReference>
<dbReference type="GO" id="GO:0004830">
    <property type="term" value="F:tryptophan-tRNA ligase activity"/>
    <property type="evidence" value="ECO:0007669"/>
    <property type="project" value="UniProtKB-EC"/>
</dbReference>
<evidence type="ECO:0000256" key="4">
    <source>
        <dbReference type="ARBA" id="ARBA00022598"/>
    </source>
</evidence>
<feature type="compositionally biased region" description="Gly residues" evidence="11">
    <location>
        <begin position="453"/>
        <end position="470"/>
    </location>
</feature>
<comment type="similarity">
    <text evidence="1 10">Belongs to the class-I aminoacyl-tRNA synthetase family.</text>
</comment>
<feature type="region of interest" description="Disordered" evidence="11">
    <location>
        <begin position="453"/>
        <end position="527"/>
    </location>
</feature>
<evidence type="ECO:0000256" key="1">
    <source>
        <dbReference type="ARBA" id="ARBA00005594"/>
    </source>
</evidence>
<dbReference type="EC" id="6.1.1.2" evidence="2"/>
<keyword evidence="8 10" id="KW-0030">Aminoacyl-tRNA synthetase</keyword>
<organism evidence="12 13">
    <name type="scientific">Elsinoe batatas</name>
    <dbReference type="NCBI Taxonomy" id="2601811"/>
    <lineage>
        <taxon>Eukaryota</taxon>
        <taxon>Fungi</taxon>
        <taxon>Dikarya</taxon>
        <taxon>Ascomycota</taxon>
        <taxon>Pezizomycotina</taxon>
        <taxon>Dothideomycetes</taxon>
        <taxon>Dothideomycetidae</taxon>
        <taxon>Myriangiales</taxon>
        <taxon>Elsinoaceae</taxon>
        <taxon>Elsinoe</taxon>
    </lineage>
</organism>
<proteinExistence type="inferred from homology"/>
<evidence type="ECO:0000256" key="5">
    <source>
        <dbReference type="ARBA" id="ARBA00022741"/>
    </source>
</evidence>
<keyword evidence="7 10" id="KW-0648">Protein biosynthesis</keyword>
<sequence>MADGAPHTADAVGAPPTVEQVQQAAAEQKIDPYTVAGARDADGNIKAIDYEALREKFNTPALTEEHLKRFEQVTGKPPHRLMRRKLFFSHRDFDRILDQYEKYGFFMLYTGRGPSSGSMHLGHSVPFLFTKELQDIFDVPLVIMLTDDEKFLYTRNKNQGKPTPGAALGDFMKYASDNAKDIIALGFDIKKTFIYTDYGYVGGHFYQNISEFEALLTNNQIRGALGFDGSTNVGLNAYAAKQCVAAFASSYPVLFGADDFRPPDWKEERPRKSIAAIPTLIPCAIDQEPWFRLVRENSDRMENPSPKAALILSKFLTALQGPGGKMSASDPNSAIFMSDTPKQIEKKINRFAFSGGGATKEEHERDGGNPDVDVAYAYLSYFLESDEELSELEANYRKGTLSTGELKKKCIAELQKFVGAFQERRAKVTDEVMWDYMTPRKLEFNGHANPSIGGGLEAYGQTTGKGGPPGSGDRVVLSNRGTTKKERKDAKNAEKKAEKQAQKEKKEQDPASAATASAESQEASQPS</sequence>
<keyword evidence="6 10" id="KW-0067">ATP-binding</keyword>
<keyword evidence="4 10" id="KW-0436">Ligase</keyword>
<keyword evidence="5 10" id="KW-0547">Nucleotide-binding</keyword>